<sequence>MSKVQGQGCAQFISPKINFNNVRFDRCDLPEQTPVEPVPEPLTILGAGTAVAFGTSFKRKLAKAKSKKK</sequence>
<comment type="caution">
    <text evidence="1">The sequence shown here is derived from an EMBL/GenBank/DDBJ whole genome shotgun (WGS) entry which is preliminary data.</text>
</comment>
<dbReference type="NCBIfam" id="TIGR04155">
    <property type="entry name" value="cyano_PEP"/>
    <property type="match status" value="1"/>
</dbReference>
<reference evidence="1 2" key="2">
    <citation type="submission" date="2013-09" db="EMBL/GenBank/DDBJ databases">
        <title>Whole genome comparison of six Crocosphaera watsonii strains with differing phenotypes.</title>
        <authorList>
            <person name="Bench S.R."/>
            <person name="Heller P."/>
            <person name="Frank I."/>
            <person name="Arciniega M."/>
            <person name="Shilova I.N."/>
            <person name="Zehr J.P."/>
        </authorList>
    </citation>
    <scope>NUCLEOTIDE SEQUENCE [LARGE SCALE GENOMIC DNA]</scope>
    <source>
        <strain evidence="1 2">WH 8502</strain>
    </source>
</reference>
<proteinExistence type="predicted"/>
<gene>
    <name evidence="1" type="ORF">CWATWH8502_3156</name>
</gene>
<organism evidence="1 2">
    <name type="scientific">Crocosphaera watsonii WH 8502</name>
    <dbReference type="NCBI Taxonomy" id="423474"/>
    <lineage>
        <taxon>Bacteria</taxon>
        <taxon>Bacillati</taxon>
        <taxon>Cyanobacteriota</taxon>
        <taxon>Cyanophyceae</taxon>
        <taxon>Oscillatoriophycideae</taxon>
        <taxon>Chroococcales</taxon>
        <taxon>Aphanothecaceae</taxon>
        <taxon>Crocosphaera</taxon>
    </lineage>
</organism>
<dbReference type="InterPro" id="IPR026374">
    <property type="entry name" value="Cyano_PEP"/>
</dbReference>
<dbReference type="EMBL" id="CAQK01000395">
    <property type="protein sequence ID" value="CCQ51040.1"/>
    <property type="molecule type" value="Genomic_DNA"/>
</dbReference>
<protein>
    <recommendedName>
        <fullName evidence="3">PEP-CTERM protein-sorting domain-containing protein</fullName>
    </recommendedName>
</protein>
<evidence type="ECO:0008006" key="3">
    <source>
        <dbReference type="Google" id="ProtNLM"/>
    </source>
</evidence>
<dbReference type="AlphaFoldDB" id="T2IFP6"/>
<evidence type="ECO:0000313" key="1">
    <source>
        <dbReference type="EMBL" id="CCQ51040.1"/>
    </source>
</evidence>
<accession>T2IFP6</accession>
<name>T2IFP6_CROWT</name>
<evidence type="ECO:0000313" key="2">
    <source>
        <dbReference type="Proteomes" id="UP000018348"/>
    </source>
</evidence>
<dbReference type="Proteomes" id="UP000018348">
    <property type="component" value="Unassembled WGS sequence"/>
</dbReference>
<reference evidence="1 2" key="1">
    <citation type="submission" date="2013-01" db="EMBL/GenBank/DDBJ databases">
        <authorList>
            <person name="Bench S."/>
        </authorList>
    </citation>
    <scope>NUCLEOTIDE SEQUENCE [LARGE SCALE GENOMIC DNA]</scope>
    <source>
        <strain evidence="1 2">WH 8502</strain>
    </source>
</reference>